<dbReference type="Proteomes" id="UP001152797">
    <property type="component" value="Unassembled WGS sequence"/>
</dbReference>
<keyword evidence="8" id="KW-0175">Coiled coil</keyword>
<feature type="domain" description="Potassium channel" evidence="11">
    <location>
        <begin position="321"/>
        <end position="391"/>
    </location>
</feature>
<evidence type="ECO:0000256" key="7">
    <source>
        <dbReference type="ARBA" id="ARBA00023303"/>
    </source>
</evidence>
<dbReference type="Pfam" id="PF07885">
    <property type="entry name" value="Ion_trans_2"/>
    <property type="match status" value="2"/>
</dbReference>
<keyword evidence="15" id="KW-1185">Reference proteome</keyword>
<dbReference type="PANTHER" id="PTHR11003">
    <property type="entry name" value="POTASSIUM CHANNEL, SUBFAMILY K"/>
    <property type="match status" value="1"/>
</dbReference>
<keyword evidence="5" id="KW-0406">Ion transport</keyword>
<evidence type="ECO:0000256" key="10">
    <source>
        <dbReference type="SAM" id="Phobius"/>
    </source>
</evidence>
<comment type="caution">
    <text evidence="12">The sequence shown here is derived from an EMBL/GenBank/DDBJ whole genome shotgun (WGS) entry which is preliminary data.</text>
</comment>
<feature type="domain" description="Potassium channel" evidence="11">
    <location>
        <begin position="134"/>
        <end position="209"/>
    </location>
</feature>
<feature type="coiled-coil region" evidence="8">
    <location>
        <begin position="575"/>
        <end position="651"/>
    </location>
</feature>
<dbReference type="AlphaFoldDB" id="A0A9P1D0L6"/>
<keyword evidence="3 10" id="KW-0812">Transmembrane</keyword>
<evidence type="ECO:0000256" key="6">
    <source>
        <dbReference type="ARBA" id="ARBA00023136"/>
    </source>
</evidence>
<keyword evidence="2" id="KW-0813">Transport</keyword>
<evidence type="ECO:0000256" key="3">
    <source>
        <dbReference type="ARBA" id="ARBA00022692"/>
    </source>
</evidence>
<dbReference type="Gene3D" id="1.10.287.70">
    <property type="match status" value="2"/>
</dbReference>
<feature type="transmembrane region" description="Helical" evidence="10">
    <location>
        <begin position="189"/>
        <end position="214"/>
    </location>
</feature>
<feature type="compositionally biased region" description="Basic and acidic residues" evidence="9">
    <location>
        <begin position="262"/>
        <end position="280"/>
    </location>
</feature>
<dbReference type="GO" id="GO:0005886">
    <property type="term" value="C:plasma membrane"/>
    <property type="evidence" value="ECO:0007669"/>
    <property type="project" value="TreeGrafter"/>
</dbReference>
<evidence type="ECO:0000256" key="1">
    <source>
        <dbReference type="ARBA" id="ARBA00004141"/>
    </source>
</evidence>
<keyword evidence="4 10" id="KW-1133">Transmembrane helix</keyword>
<feature type="region of interest" description="Disordered" evidence="9">
    <location>
        <begin position="260"/>
        <end position="280"/>
    </location>
</feature>
<evidence type="ECO:0000256" key="2">
    <source>
        <dbReference type="ARBA" id="ARBA00022448"/>
    </source>
</evidence>
<comment type="subcellular location">
    <subcellularLocation>
        <location evidence="1">Membrane</location>
        <topology evidence="1">Multi-pass membrane protein</topology>
    </subcellularLocation>
</comment>
<feature type="transmembrane region" description="Helical" evidence="10">
    <location>
        <begin position="340"/>
        <end position="362"/>
    </location>
</feature>
<evidence type="ECO:0000313" key="12">
    <source>
        <dbReference type="EMBL" id="CAI4001214.1"/>
    </source>
</evidence>
<dbReference type="EMBL" id="CAMXCT020002902">
    <property type="protein sequence ID" value="CAL1154589.1"/>
    <property type="molecule type" value="Genomic_DNA"/>
</dbReference>
<dbReference type="EMBL" id="CAMXCT030002902">
    <property type="protein sequence ID" value="CAL4788526.1"/>
    <property type="molecule type" value="Genomic_DNA"/>
</dbReference>
<reference evidence="12" key="1">
    <citation type="submission" date="2022-10" db="EMBL/GenBank/DDBJ databases">
        <authorList>
            <person name="Chen Y."/>
            <person name="Dougan E. K."/>
            <person name="Chan C."/>
            <person name="Rhodes N."/>
            <person name="Thang M."/>
        </authorList>
    </citation>
    <scope>NUCLEOTIDE SEQUENCE</scope>
</reference>
<organism evidence="12">
    <name type="scientific">Cladocopium goreaui</name>
    <dbReference type="NCBI Taxonomy" id="2562237"/>
    <lineage>
        <taxon>Eukaryota</taxon>
        <taxon>Sar</taxon>
        <taxon>Alveolata</taxon>
        <taxon>Dinophyceae</taxon>
        <taxon>Suessiales</taxon>
        <taxon>Symbiodiniaceae</taxon>
        <taxon>Cladocopium</taxon>
    </lineage>
</organism>
<dbReference type="EMBL" id="CAMXCT010002902">
    <property type="protein sequence ID" value="CAI4001214.1"/>
    <property type="molecule type" value="Genomic_DNA"/>
</dbReference>
<dbReference type="InterPro" id="IPR013099">
    <property type="entry name" value="K_chnl_dom"/>
</dbReference>
<evidence type="ECO:0000313" key="14">
    <source>
        <dbReference type="EMBL" id="CAL4788526.1"/>
    </source>
</evidence>
<proteinExistence type="predicted"/>
<dbReference type="SUPFAM" id="SSF57997">
    <property type="entry name" value="Tropomyosin"/>
    <property type="match status" value="1"/>
</dbReference>
<dbReference type="SUPFAM" id="SSF81324">
    <property type="entry name" value="Voltage-gated potassium channels"/>
    <property type="match status" value="2"/>
</dbReference>
<dbReference type="GO" id="GO:0030322">
    <property type="term" value="P:stabilization of membrane potential"/>
    <property type="evidence" value="ECO:0007669"/>
    <property type="project" value="TreeGrafter"/>
</dbReference>
<evidence type="ECO:0000256" key="8">
    <source>
        <dbReference type="SAM" id="Coils"/>
    </source>
</evidence>
<keyword evidence="7 14" id="KW-0407">Ion channel</keyword>
<dbReference type="GO" id="GO:0015271">
    <property type="term" value="F:outward rectifier potassium channel activity"/>
    <property type="evidence" value="ECO:0007669"/>
    <property type="project" value="TreeGrafter"/>
</dbReference>
<evidence type="ECO:0000313" key="13">
    <source>
        <dbReference type="EMBL" id="CAL1154589.1"/>
    </source>
</evidence>
<feature type="transmembrane region" description="Helical" evidence="10">
    <location>
        <begin position="128"/>
        <end position="146"/>
    </location>
</feature>
<dbReference type="GO" id="GO:0022841">
    <property type="term" value="F:potassium ion leak channel activity"/>
    <property type="evidence" value="ECO:0007669"/>
    <property type="project" value="TreeGrafter"/>
</dbReference>
<keyword evidence="6 10" id="KW-0472">Membrane</keyword>
<evidence type="ECO:0000256" key="4">
    <source>
        <dbReference type="ARBA" id="ARBA00022989"/>
    </source>
</evidence>
<feature type="transmembrane region" description="Helical" evidence="10">
    <location>
        <begin position="310"/>
        <end position="333"/>
    </location>
</feature>
<sequence length="804" mass="89444">MSEEIAPPVTAVRLPDPTRDPARANLRAFLEKLARRRKTIVCSAKCRKTIEDTLKKLGGKGLANTGRIRLDDLKEMLREPPAGVPPQTLREFVDIATAYDVGDGSVDLREVLKFALQSEPGILQRMSWILPLLVLLIWLLLGPAVFCPAEGWSYLDGLYLSVLSLSTVGTGGGLSEGSQVYPRSVAAQVFLLVYVLIGAVLTIWFLLSLSLALLPLEQRPSLMSLRSTPDLLAEDGHGTIKGGLPLEDLVGDHPATLPPKCEASEHASDVEKGLRGPLREESAKPKSIVQIHKESLREWAKPRAKTLQAVAFWGSILLEVIVILAAGTAIVLLSSTTASFLDAFSWAVLTGLTIGYGLMASLGDGVNQNLARGLQIAYVLLAVFGILHMTFKIGRRCLRQRAEAFERRIKERILPADLLADLDKTGGGVNRLEFLCAALLTSDRVSGHDLSLALEMFQRLDPNGSGLLRSPQLEAFRRPDSKALTLSELLESPQLHSQLEVMQFPAKKSMMDERTTAVLQEVYKDYDAVRRSLDAKDDELLQALKEHGASEQARAQAVAQREAMRKEVAILSQAKTDLLQRVDKEAQQNKEAQAAVEDLKSRHRSLEQKLRHMQLEHDEVNNRLTTATRQLKEVQHLNHEYQRRSQEAEREIQDFPRRLKEQAECLQHEADIRVNQVRLEAAEQNLERQGEMQSAQLELKALSSSMEAMRGQLKQHSLSPTSPEGPNVGPMAPPLRTGLQWDVWSRPSWSGDASGLLSEGKVKQHLEFLDSQVRRQVDHLGSQARRAVRNSKEQLNYDTFRRTA</sequence>
<gene>
    <name evidence="12" type="ORF">C1SCF055_LOCUS27278</name>
</gene>
<protein>
    <submittedName>
        <fullName evidence="14">Potassium channel domain-containing protein</fullName>
    </submittedName>
</protein>
<reference evidence="13" key="2">
    <citation type="submission" date="2024-04" db="EMBL/GenBank/DDBJ databases">
        <authorList>
            <person name="Chen Y."/>
            <person name="Shah S."/>
            <person name="Dougan E. K."/>
            <person name="Thang M."/>
            <person name="Chan C."/>
        </authorList>
    </citation>
    <scope>NUCLEOTIDE SEQUENCE [LARGE SCALE GENOMIC DNA]</scope>
</reference>
<name>A0A9P1D0L6_9DINO</name>
<evidence type="ECO:0000256" key="9">
    <source>
        <dbReference type="SAM" id="MobiDB-lite"/>
    </source>
</evidence>
<dbReference type="InterPro" id="IPR003280">
    <property type="entry name" value="2pore_dom_K_chnl"/>
</dbReference>
<accession>A0A9P1D0L6</accession>
<evidence type="ECO:0000313" key="15">
    <source>
        <dbReference type="Proteomes" id="UP001152797"/>
    </source>
</evidence>
<dbReference type="OrthoDB" id="10625163at2759"/>
<dbReference type="PANTHER" id="PTHR11003:SF334">
    <property type="entry name" value="FI03418P"/>
    <property type="match status" value="1"/>
</dbReference>
<feature type="transmembrane region" description="Helical" evidence="10">
    <location>
        <begin position="374"/>
        <end position="391"/>
    </location>
</feature>
<evidence type="ECO:0000256" key="5">
    <source>
        <dbReference type="ARBA" id="ARBA00023065"/>
    </source>
</evidence>
<evidence type="ECO:0000259" key="11">
    <source>
        <dbReference type="Pfam" id="PF07885"/>
    </source>
</evidence>